<name>A0ABW8K5W6_9GAMM</name>
<dbReference type="PANTHER" id="PTHR30250:SF26">
    <property type="entry name" value="PSMA PROTEIN"/>
    <property type="match status" value="1"/>
</dbReference>
<feature type="transmembrane region" description="Helical" evidence="6">
    <location>
        <begin position="225"/>
        <end position="242"/>
    </location>
</feature>
<gene>
    <name evidence="7" type="ORF">ISS97_13195</name>
</gene>
<protein>
    <submittedName>
        <fullName evidence="7">Oligosaccharide flippase family protein</fullName>
    </submittedName>
</protein>
<keyword evidence="4 6" id="KW-1133">Transmembrane helix</keyword>
<evidence type="ECO:0000256" key="1">
    <source>
        <dbReference type="ARBA" id="ARBA00004651"/>
    </source>
</evidence>
<evidence type="ECO:0000256" key="4">
    <source>
        <dbReference type="ARBA" id="ARBA00022989"/>
    </source>
</evidence>
<reference evidence="7 8" key="1">
    <citation type="submission" date="2020-10" db="EMBL/GenBank/DDBJ databases">
        <title>Phylogeny of dyella-like bacteria.</title>
        <authorList>
            <person name="Fu J."/>
        </authorList>
    </citation>
    <scope>NUCLEOTIDE SEQUENCE [LARGE SCALE GENOMIC DNA]</scope>
    <source>
        <strain evidence="7 8">BB4</strain>
    </source>
</reference>
<feature type="transmembrane region" description="Helical" evidence="6">
    <location>
        <begin position="305"/>
        <end position="327"/>
    </location>
</feature>
<comment type="subcellular location">
    <subcellularLocation>
        <location evidence="1">Cell membrane</location>
        <topology evidence="1">Multi-pass membrane protein</topology>
    </subcellularLocation>
</comment>
<evidence type="ECO:0000313" key="8">
    <source>
        <dbReference type="Proteomes" id="UP001620408"/>
    </source>
</evidence>
<feature type="transmembrane region" description="Helical" evidence="6">
    <location>
        <begin position="464"/>
        <end position="483"/>
    </location>
</feature>
<proteinExistence type="predicted"/>
<feature type="transmembrane region" description="Helical" evidence="6">
    <location>
        <begin position="156"/>
        <end position="176"/>
    </location>
</feature>
<sequence>MPRLRNNVLANYAGQIWVAFMGFAFVPVYLQRLGTEQFGLIAFMLSLQAMSLLLDLGAGIFLNRELAQRAHDPARRDSIRQLIRSFEWLVWPMTIIIATSIVFASDAISTYWLNPQQLTRADASTAVKFIGMVVALLWPTSFYAATLSGLEQQPRLNVLVMIFATLRYAGVIPVLYFTNAGLSGFLCWHAVIAAAQTACTGWLLWRNLPHAAQPPRFDLKEILAARHFALSVFAVTALGLLLSQLDRLSMSALRPLREFGCYAVALTISSGLGRLVQPMFNAIYPRLSRFAASNESQELAKLYHLASQILAVLVATIAGLICVYSGAVLRLWTGNAALSSELALPLTLLFAGAAVNGIMNIPYALQLAYGWTKLAMLSNITSLLIAIPIYIFATKWYGMVGAASTWLMINLGGLLLGLPLMHRRLLRGELRSWYLHDILPPIAAAAFVVLSAKWLGPEVDRNPAGIAWLATVGMLTLTAATAASRDVRLLLLGYIWRLSAKR</sequence>
<feature type="transmembrane region" description="Helical" evidence="6">
    <location>
        <begin position="262"/>
        <end position="284"/>
    </location>
</feature>
<keyword evidence="5 6" id="KW-0472">Membrane</keyword>
<feature type="transmembrane region" description="Helical" evidence="6">
    <location>
        <begin position="342"/>
        <end position="362"/>
    </location>
</feature>
<keyword evidence="8" id="KW-1185">Reference proteome</keyword>
<feature type="transmembrane region" description="Helical" evidence="6">
    <location>
        <begin position="433"/>
        <end position="452"/>
    </location>
</feature>
<feature type="transmembrane region" description="Helical" evidence="6">
    <location>
        <begin position="88"/>
        <end position="113"/>
    </location>
</feature>
<dbReference type="EMBL" id="JADIKD010000011">
    <property type="protein sequence ID" value="MFK2918221.1"/>
    <property type="molecule type" value="Genomic_DNA"/>
</dbReference>
<organism evidence="7 8">
    <name type="scientific">Dyella koreensis</name>
    <dbReference type="NCBI Taxonomy" id="311235"/>
    <lineage>
        <taxon>Bacteria</taxon>
        <taxon>Pseudomonadati</taxon>
        <taxon>Pseudomonadota</taxon>
        <taxon>Gammaproteobacteria</taxon>
        <taxon>Lysobacterales</taxon>
        <taxon>Rhodanobacteraceae</taxon>
        <taxon>Dyella</taxon>
    </lineage>
</organism>
<dbReference type="InterPro" id="IPR002797">
    <property type="entry name" value="Polysacc_synth"/>
</dbReference>
<dbReference type="PANTHER" id="PTHR30250">
    <property type="entry name" value="PST FAMILY PREDICTED COLANIC ACID TRANSPORTER"/>
    <property type="match status" value="1"/>
</dbReference>
<evidence type="ECO:0000256" key="2">
    <source>
        <dbReference type="ARBA" id="ARBA00022475"/>
    </source>
</evidence>
<keyword evidence="2" id="KW-1003">Cell membrane</keyword>
<feature type="transmembrane region" description="Helical" evidence="6">
    <location>
        <begin position="374"/>
        <end position="393"/>
    </location>
</feature>
<feature type="transmembrane region" description="Helical" evidence="6">
    <location>
        <begin position="42"/>
        <end position="67"/>
    </location>
</feature>
<evidence type="ECO:0000256" key="5">
    <source>
        <dbReference type="ARBA" id="ARBA00023136"/>
    </source>
</evidence>
<evidence type="ECO:0000313" key="7">
    <source>
        <dbReference type="EMBL" id="MFK2918221.1"/>
    </source>
</evidence>
<accession>A0ABW8K5W6</accession>
<feature type="transmembrane region" description="Helical" evidence="6">
    <location>
        <begin position="399"/>
        <end position="421"/>
    </location>
</feature>
<evidence type="ECO:0000256" key="3">
    <source>
        <dbReference type="ARBA" id="ARBA00022692"/>
    </source>
</evidence>
<keyword evidence="3 6" id="KW-0812">Transmembrane</keyword>
<dbReference type="Pfam" id="PF01943">
    <property type="entry name" value="Polysacc_synt"/>
    <property type="match status" value="1"/>
</dbReference>
<comment type="caution">
    <text evidence="7">The sequence shown here is derived from an EMBL/GenBank/DDBJ whole genome shotgun (WGS) entry which is preliminary data.</text>
</comment>
<feature type="transmembrane region" description="Helical" evidence="6">
    <location>
        <begin position="182"/>
        <end position="205"/>
    </location>
</feature>
<dbReference type="RefSeq" id="WP_379983971.1">
    <property type="nucleotide sequence ID" value="NZ_JADIKD010000011.1"/>
</dbReference>
<dbReference type="Proteomes" id="UP001620408">
    <property type="component" value="Unassembled WGS sequence"/>
</dbReference>
<feature type="transmembrane region" description="Helical" evidence="6">
    <location>
        <begin position="125"/>
        <end position="144"/>
    </location>
</feature>
<feature type="transmembrane region" description="Helical" evidence="6">
    <location>
        <begin position="12"/>
        <end position="30"/>
    </location>
</feature>
<dbReference type="InterPro" id="IPR050833">
    <property type="entry name" value="Poly_Biosynth_Transport"/>
</dbReference>
<evidence type="ECO:0000256" key="6">
    <source>
        <dbReference type="SAM" id="Phobius"/>
    </source>
</evidence>